<dbReference type="PANTHER" id="PTHR36766">
    <property type="entry name" value="PLANT BROAD-SPECTRUM MILDEW RESISTANCE PROTEIN RPW8"/>
    <property type="match status" value="1"/>
</dbReference>
<evidence type="ECO:0000259" key="6">
    <source>
        <dbReference type="Pfam" id="PF18052"/>
    </source>
</evidence>
<dbReference type="PRINTS" id="PR00364">
    <property type="entry name" value="DISEASERSIST"/>
</dbReference>
<gene>
    <name evidence="7" type="ORF">Prudu_005588</name>
</gene>
<evidence type="ECO:0000313" key="7">
    <source>
        <dbReference type="EMBL" id="BBG96713.1"/>
    </source>
</evidence>
<keyword evidence="3" id="KW-0611">Plant defense</keyword>
<dbReference type="SUPFAM" id="SSF52540">
    <property type="entry name" value="P-loop containing nucleoside triphosphate hydrolases"/>
    <property type="match status" value="1"/>
</dbReference>
<dbReference type="PANTHER" id="PTHR36766:SF40">
    <property type="entry name" value="DISEASE RESISTANCE PROTEIN RGA3"/>
    <property type="match status" value="1"/>
</dbReference>
<dbReference type="GO" id="GO:0005524">
    <property type="term" value="F:ATP binding"/>
    <property type="evidence" value="ECO:0007669"/>
    <property type="project" value="UniProtKB-KW"/>
</dbReference>
<dbReference type="InterPro" id="IPR041118">
    <property type="entry name" value="Rx_N"/>
</dbReference>
<dbReference type="InterPro" id="IPR042197">
    <property type="entry name" value="Apaf_helical"/>
</dbReference>
<accession>A0A4Y1QXY2</accession>
<dbReference type="Pfam" id="PF18052">
    <property type="entry name" value="Rx_N"/>
    <property type="match status" value="1"/>
</dbReference>
<organism evidence="7">
    <name type="scientific">Prunus dulcis</name>
    <name type="common">Almond</name>
    <name type="synonym">Amygdalus dulcis</name>
    <dbReference type="NCBI Taxonomy" id="3755"/>
    <lineage>
        <taxon>Eukaryota</taxon>
        <taxon>Viridiplantae</taxon>
        <taxon>Streptophyta</taxon>
        <taxon>Embryophyta</taxon>
        <taxon>Tracheophyta</taxon>
        <taxon>Spermatophyta</taxon>
        <taxon>Magnoliopsida</taxon>
        <taxon>eudicotyledons</taxon>
        <taxon>Gunneridae</taxon>
        <taxon>Pentapetalae</taxon>
        <taxon>rosids</taxon>
        <taxon>fabids</taxon>
        <taxon>Rosales</taxon>
        <taxon>Rosaceae</taxon>
        <taxon>Amygdaloideae</taxon>
        <taxon>Amygdaleae</taxon>
        <taxon>Prunus</taxon>
    </lineage>
</organism>
<evidence type="ECO:0000256" key="1">
    <source>
        <dbReference type="ARBA" id="ARBA00022737"/>
    </source>
</evidence>
<dbReference type="Gene3D" id="3.40.50.300">
    <property type="entry name" value="P-loop containing nucleotide triphosphate hydrolases"/>
    <property type="match status" value="1"/>
</dbReference>
<dbReference type="Gene3D" id="1.10.8.430">
    <property type="entry name" value="Helical domain of apoptotic protease-activating factors"/>
    <property type="match status" value="1"/>
</dbReference>
<keyword evidence="1" id="KW-0677">Repeat</keyword>
<dbReference type="AlphaFoldDB" id="A0A4Y1QXY2"/>
<proteinExistence type="predicted"/>
<sequence length="382" mass="43868">MALIGEAFISASVQVLCNRITSPEFVDLFRHKKLDEPLLMKLKTTLLTLYAVLDDAEEKQIRKPAVRDWLNELKHAVFDAEDLLDEIDTEALRCKFEGEDQTGKFTNKVRNLLFSSRNHFYQSMNDKIQELLARLENFVQLKNALGLREDAGRKVSQRTPTTSLVHEPCVYGKMKSKKIYQKCCYLMMQARMMCLSSPLLEWAGWQDNPCRLLYNDKKVKGHFTFQAWACVSEDYDAIRITKTLLESVTSKPYNTIDLNLLQVELREQLRGRKFLFVLDDLWNEDYTDLKFLQTPFMSGARGSKVIITTRNKNIASVMQNVPIQYLEPLSHEDCWLLLSKHAFGNENSSAHPNLEDIGKQIALKCKGLPLAAQTLGVCYVAI</sequence>
<evidence type="ECO:0000256" key="3">
    <source>
        <dbReference type="ARBA" id="ARBA00022821"/>
    </source>
</evidence>
<dbReference type="Pfam" id="PF00931">
    <property type="entry name" value="NB-ARC"/>
    <property type="match status" value="1"/>
</dbReference>
<evidence type="ECO:0000259" key="5">
    <source>
        <dbReference type="Pfam" id="PF00931"/>
    </source>
</evidence>
<name>A0A4Y1QXY2_PRUDU</name>
<reference evidence="7" key="1">
    <citation type="journal article" date="2019" name="Science">
        <title>Mutation of a bHLH transcription factor allowed almond domestication.</title>
        <authorList>
            <person name="Sanchez-Perez R."/>
            <person name="Pavan S."/>
            <person name="Mazzeo R."/>
            <person name="Moldovan C."/>
            <person name="Aiese Cigliano R."/>
            <person name="Del Cueto J."/>
            <person name="Ricciardi F."/>
            <person name="Lotti C."/>
            <person name="Ricciardi L."/>
            <person name="Dicenta F."/>
            <person name="Lopez-Marques R.L."/>
            <person name="Lindberg Moller B."/>
        </authorList>
    </citation>
    <scope>NUCLEOTIDE SEQUENCE</scope>
</reference>
<evidence type="ECO:0000256" key="4">
    <source>
        <dbReference type="ARBA" id="ARBA00022840"/>
    </source>
</evidence>
<dbReference type="InterPro" id="IPR002182">
    <property type="entry name" value="NB-ARC"/>
</dbReference>
<dbReference type="InterPro" id="IPR027417">
    <property type="entry name" value="P-loop_NTPase"/>
</dbReference>
<feature type="domain" description="NB-ARC" evidence="5">
    <location>
        <begin position="214"/>
        <end position="346"/>
    </location>
</feature>
<keyword evidence="2" id="KW-0547">Nucleotide-binding</keyword>
<feature type="domain" description="Disease resistance N-terminal" evidence="6">
    <location>
        <begin position="9"/>
        <end position="101"/>
    </location>
</feature>
<keyword evidence="4" id="KW-0067">ATP-binding</keyword>
<dbReference type="GO" id="GO:0043531">
    <property type="term" value="F:ADP binding"/>
    <property type="evidence" value="ECO:0007669"/>
    <property type="project" value="InterPro"/>
</dbReference>
<dbReference type="GO" id="GO:0006952">
    <property type="term" value="P:defense response"/>
    <property type="evidence" value="ECO:0007669"/>
    <property type="project" value="UniProtKB-KW"/>
</dbReference>
<dbReference type="EMBL" id="AP019298">
    <property type="protein sequence ID" value="BBG96713.1"/>
    <property type="molecule type" value="Genomic_DNA"/>
</dbReference>
<dbReference type="Gene3D" id="1.20.5.4130">
    <property type="match status" value="1"/>
</dbReference>
<evidence type="ECO:0000256" key="2">
    <source>
        <dbReference type="ARBA" id="ARBA00022741"/>
    </source>
</evidence>
<protein>
    <submittedName>
        <fullName evidence="7">NB-ARC domain-containing disease resistance protein</fullName>
    </submittedName>
</protein>